<proteinExistence type="predicted"/>
<dbReference type="EMBL" id="JARBDR010000337">
    <property type="protein sequence ID" value="KAJ8314616.1"/>
    <property type="molecule type" value="Genomic_DNA"/>
</dbReference>
<dbReference type="PANTHER" id="PTHR10044:SF139">
    <property type="entry name" value="DEATH-ASSOCIATED INHIBITOR OF APOPTOSIS 2"/>
    <property type="match status" value="1"/>
</dbReference>
<feature type="region of interest" description="Disordered" evidence="1">
    <location>
        <begin position="328"/>
        <end position="353"/>
    </location>
</feature>
<dbReference type="PROSITE" id="PS50143">
    <property type="entry name" value="BIR_REPEAT_2"/>
    <property type="match status" value="3"/>
</dbReference>
<organism evidence="2 3">
    <name type="scientific">Tegillarca granosa</name>
    <name type="common">Malaysian cockle</name>
    <name type="synonym">Anadara granosa</name>
    <dbReference type="NCBI Taxonomy" id="220873"/>
    <lineage>
        <taxon>Eukaryota</taxon>
        <taxon>Metazoa</taxon>
        <taxon>Spiralia</taxon>
        <taxon>Lophotrochozoa</taxon>
        <taxon>Mollusca</taxon>
        <taxon>Bivalvia</taxon>
        <taxon>Autobranchia</taxon>
        <taxon>Pteriomorphia</taxon>
        <taxon>Arcoida</taxon>
        <taxon>Arcoidea</taxon>
        <taxon>Arcidae</taxon>
        <taxon>Tegillarca</taxon>
    </lineage>
</organism>
<dbReference type="PANTHER" id="PTHR10044">
    <property type="entry name" value="INHIBITOR OF APOPTOSIS"/>
    <property type="match status" value="1"/>
</dbReference>
<feature type="compositionally biased region" description="Basic and acidic residues" evidence="1">
    <location>
        <begin position="328"/>
        <end position="349"/>
    </location>
</feature>
<name>A0ABQ9FBB2_TEGGR</name>
<comment type="caution">
    <text evidence="2">The sequence shown here is derived from an EMBL/GenBank/DDBJ whole genome shotgun (WGS) entry which is preliminary data.</text>
</comment>
<keyword evidence="3" id="KW-1185">Reference proteome</keyword>
<accession>A0ABQ9FBB2</accession>
<sequence>MDVHSLSNEISRCSQYQMTCIRSIVKRRYIELSNRLKLKLANGIHRRNIWNDKRDAYISVKNELTKEKVPVTKHKEPILSKTQKNGMNHIKKIDKKENKSATKNFNRRKNKQLAPVFSLKKEKGLRAVVKFSTKNKELIREIVKLWFEQNKSISSERSVAISNISCTPDGIFSVFLTPLTYAGNDLDLSNYINRLCTFCDWPQDVGVYAINLAKAGFYYVQRKTTVECFSCGLTVSDWKPEDDPLTRHKELSPLCVFINSSTTASAIEGSEHLLDFQALNREINTNAISKPRENVHQPSSPENAAINFENLNNKILKCSSDTTVIKKDTSEKHQNHERNCMGTQKDDYTSGRGLPINQPVDVTSSQEIRNVYLCLSTNNSNQNIPESTIFQESERNNNNISKEDYNQFVNFAQNIPESTIFQESERNNNNISEEVYNQLVNFAIAKHPHYANPKRRLETFRSWLYHNVQHPQQLVEAGFYYTDSTDVVRCFHCDIGLAEWDVQDDPWVEHARHSPQCFFLREKRGTAFVDNVQQFWREIYTPKCPQFEDFRIRQSTYQGWPSDRDQSPRELAAAGFYYTGEDDTVRCHYCDGGLRQWEPGDNPWVEHARWFPFCKYVVKMKGFHFIEEVARTYNDLYVNSTQDQMPSAEVEAEDGGACAMDGYENDNTLNNERRNALTMAASVSVLEMGYKKPTLIMAINKYLKRTDNRDFTTEDLIDVIHETNEDELPKDDDETDCSSSELGIE</sequence>
<reference evidence="2 3" key="1">
    <citation type="submission" date="2022-12" db="EMBL/GenBank/DDBJ databases">
        <title>Chromosome-level genome of Tegillarca granosa.</title>
        <authorList>
            <person name="Kim J."/>
        </authorList>
    </citation>
    <scope>NUCLEOTIDE SEQUENCE [LARGE SCALE GENOMIC DNA]</scope>
    <source>
        <strain evidence="2">Teg-2019</strain>
        <tissue evidence="2">Adductor muscle</tissue>
    </source>
</reference>
<dbReference type="InterPro" id="IPR001370">
    <property type="entry name" value="BIR_rpt"/>
</dbReference>
<evidence type="ECO:0000256" key="1">
    <source>
        <dbReference type="SAM" id="MobiDB-lite"/>
    </source>
</evidence>
<dbReference type="InterPro" id="IPR050784">
    <property type="entry name" value="IAP"/>
</dbReference>
<dbReference type="SMART" id="SM00238">
    <property type="entry name" value="BIR"/>
    <property type="match status" value="3"/>
</dbReference>
<feature type="compositionally biased region" description="Acidic residues" evidence="1">
    <location>
        <begin position="724"/>
        <end position="736"/>
    </location>
</feature>
<dbReference type="CDD" id="cd00022">
    <property type="entry name" value="BIR"/>
    <property type="match status" value="3"/>
</dbReference>
<gene>
    <name evidence="2" type="ORF">KUTeg_006766</name>
</gene>
<dbReference type="Gene3D" id="1.10.1170.10">
    <property type="entry name" value="Inhibitor Of Apoptosis Protein (2mihbC-IAP-1), Chain A"/>
    <property type="match status" value="3"/>
</dbReference>
<evidence type="ECO:0000313" key="3">
    <source>
        <dbReference type="Proteomes" id="UP001217089"/>
    </source>
</evidence>
<dbReference type="PROSITE" id="PS01282">
    <property type="entry name" value="BIR_REPEAT_1"/>
    <property type="match status" value="1"/>
</dbReference>
<dbReference type="Pfam" id="PF00653">
    <property type="entry name" value="BIR"/>
    <property type="match status" value="3"/>
</dbReference>
<evidence type="ECO:0000313" key="2">
    <source>
        <dbReference type="EMBL" id="KAJ8314616.1"/>
    </source>
</evidence>
<dbReference type="Proteomes" id="UP001217089">
    <property type="component" value="Unassembled WGS sequence"/>
</dbReference>
<protein>
    <submittedName>
        <fullName evidence="2">Uncharacterized protein</fullName>
    </submittedName>
</protein>
<dbReference type="SUPFAM" id="SSF57924">
    <property type="entry name" value="Inhibitor of apoptosis (IAP) repeat"/>
    <property type="match status" value="3"/>
</dbReference>
<feature type="region of interest" description="Disordered" evidence="1">
    <location>
        <begin position="722"/>
        <end position="745"/>
    </location>
</feature>